<keyword evidence="1" id="KW-0812">Transmembrane</keyword>
<keyword evidence="3" id="KW-1185">Reference proteome</keyword>
<gene>
    <name evidence="2" type="ORF">FHS18_005397</name>
</gene>
<dbReference type="Proteomes" id="UP000570361">
    <property type="component" value="Unassembled WGS sequence"/>
</dbReference>
<comment type="caution">
    <text evidence="2">The sequence shown here is derived from an EMBL/GenBank/DDBJ whole genome shotgun (WGS) entry which is preliminary data.</text>
</comment>
<keyword evidence="1" id="KW-0472">Membrane</keyword>
<protein>
    <submittedName>
        <fullName evidence="2">Uncharacterized protein</fullName>
    </submittedName>
</protein>
<dbReference type="EMBL" id="JACHXK010000017">
    <property type="protein sequence ID" value="MBB3113294.1"/>
    <property type="molecule type" value="Genomic_DNA"/>
</dbReference>
<dbReference type="AlphaFoldDB" id="A0A7W5FQR1"/>
<accession>A0A7W5FQR1</accession>
<evidence type="ECO:0000256" key="1">
    <source>
        <dbReference type="SAM" id="Phobius"/>
    </source>
</evidence>
<reference evidence="2 3" key="1">
    <citation type="submission" date="2020-08" db="EMBL/GenBank/DDBJ databases">
        <title>Genomic Encyclopedia of Type Strains, Phase III (KMG-III): the genomes of soil and plant-associated and newly described type strains.</title>
        <authorList>
            <person name="Whitman W."/>
        </authorList>
    </citation>
    <scope>NUCLEOTIDE SEQUENCE [LARGE SCALE GENOMIC DNA]</scope>
    <source>
        <strain evidence="2 3">CECT 5862</strain>
    </source>
</reference>
<proteinExistence type="predicted"/>
<organism evidence="2 3">
    <name type="scientific">Paenibacillus phyllosphaerae</name>
    <dbReference type="NCBI Taxonomy" id="274593"/>
    <lineage>
        <taxon>Bacteria</taxon>
        <taxon>Bacillati</taxon>
        <taxon>Bacillota</taxon>
        <taxon>Bacilli</taxon>
        <taxon>Bacillales</taxon>
        <taxon>Paenibacillaceae</taxon>
        <taxon>Paenibacillus</taxon>
    </lineage>
</organism>
<keyword evidence="1" id="KW-1133">Transmembrane helix</keyword>
<dbReference type="RefSeq" id="WP_183603377.1">
    <property type="nucleotide sequence ID" value="NZ_JACHXK010000017.1"/>
</dbReference>
<evidence type="ECO:0000313" key="3">
    <source>
        <dbReference type="Proteomes" id="UP000570361"/>
    </source>
</evidence>
<name>A0A7W5FQR1_9BACL</name>
<feature type="transmembrane region" description="Helical" evidence="1">
    <location>
        <begin position="6"/>
        <end position="29"/>
    </location>
</feature>
<evidence type="ECO:0000313" key="2">
    <source>
        <dbReference type="EMBL" id="MBB3113294.1"/>
    </source>
</evidence>
<sequence>MLEKLAGFVPSGSVFFCTILAGAIPFLIYQYNQRLHKNGDPPWKEKDQESP</sequence>